<dbReference type="RefSeq" id="XP_017875584.1">
    <property type="nucleotide sequence ID" value="XM_018020095.2"/>
</dbReference>
<evidence type="ECO:0000313" key="16">
    <source>
        <dbReference type="Proteomes" id="UP000694925"/>
    </source>
</evidence>
<dbReference type="EC" id="3.2.1.45" evidence="5 12"/>
<dbReference type="GO" id="GO:0005774">
    <property type="term" value="C:vacuolar membrane"/>
    <property type="evidence" value="ECO:0007669"/>
    <property type="project" value="UniProtKB-ARBA"/>
</dbReference>
<dbReference type="GO" id="GO:0010605">
    <property type="term" value="P:negative regulation of macromolecule metabolic process"/>
    <property type="evidence" value="ECO:0007669"/>
    <property type="project" value="UniProtKB-ARBA"/>
</dbReference>
<evidence type="ECO:0000256" key="13">
    <source>
        <dbReference type="SAM" id="SignalP"/>
    </source>
</evidence>
<dbReference type="Pfam" id="PF17189">
    <property type="entry name" value="Glyco_hydro_30C"/>
    <property type="match status" value="1"/>
</dbReference>
<dbReference type="GO" id="GO:0030163">
    <property type="term" value="P:protein catabolic process"/>
    <property type="evidence" value="ECO:0007669"/>
    <property type="project" value="UniProtKB-ARBA"/>
</dbReference>
<evidence type="ECO:0000313" key="18">
    <source>
        <dbReference type="RefSeq" id="XP_017875585.1"/>
    </source>
</evidence>
<feature type="chain" id="PRO_5044708865" description="Glucosylceramidase" evidence="13">
    <location>
        <begin position="22"/>
        <end position="520"/>
    </location>
</feature>
<evidence type="ECO:0000256" key="1">
    <source>
        <dbReference type="ARBA" id="ARBA00001013"/>
    </source>
</evidence>
<dbReference type="GO" id="GO:0006680">
    <property type="term" value="P:glucosylceramide catabolic process"/>
    <property type="evidence" value="ECO:0007669"/>
    <property type="project" value="UniProtKB-ARBA"/>
</dbReference>
<dbReference type="GO" id="GO:0008202">
    <property type="term" value="P:steroid metabolic process"/>
    <property type="evidence" value="ECO:0007669"/>
    <property type="project" value="UniProtKB-ARBA"/>
</dbReference>
<name>A0AAJ7ISV3_9HYME</name>
<dbReference type="PANTHER" id="PTHR11069:SF23">
    <property type="entry name" value="LYSOSOMAL ACID GLUCOSYLCERAMIDASE"/>
    <property type="match status" value="1"/>
</dbReference>
<dbReference type="GO" id="GO:0032006">
    <property type="term" value="P:regulation of TOR signaling"/>
    <property type="evidence" value="ECO:0007669"/>
    <property type="project" value="UniProtKB-ARBA"/>
</dbReference>
<evidence type="ECO:0000256" key="12">
    <source>
        <dbReference type="RuleBase" id="RU361188"/>
    </source>
</evidence>
<dbReference type="SUPFAM" id="SSF51011">
    <property type="entry name" value="Glycosyl hydrolase domain"/>
    <property type="match status" value="2"/>
</dbReference>
<accession>A0AAJ7ISV3</accession>
<dbReference type="InterPro" id="IPR033453">
    <property type="entry name" value="Glyco_hydro_30_TIM-barrel"/>
</dbReference>
<dbReference type="GO" id="GO:0016241">
    <property type="term" value="P:regulation of macroautophagy"/>
    <property type="evidence" value="ECO:0007669"/>
    <property type="project" value="UniProtKB-ARBA"/>
</dbReference>
<evidence type="ECO:0000256" key="4">
    <source>
        <dbReference type="ARBA" id="ARBA00005382"/>
    </source>
</evidence>
<evidence type="ECO:0000256" key="2">
    <source>
        <dbReference type="ARBA" id="ARBA00004760"/>
    </source>
</evidence>
<dbReference type="GO" id="GO:0006914">
    <property type="term" value="P:autophagy"/>
    <property type="evidence" value="ECO:0007669"/>
    <property type="project" value="UniProtKB-ARBA"/>
</dbReference>
<evidence type="ECO:0000256" key="8">
    <source>
        <dbReference type="ARBA" id="ARBA00022919"/>
    </source>
</evidence>
<dbReference type="Proteomes" id="UP000694925">
    <property type="component" value="Unplaced"/>
</dbReference>
<sequence>MWLKWLTALLLIAFFVNQGNATFYVCAPRSFGPDQIVCVCNSTYCDTTPNNRTLIPPPGSFSQYTSSRSGLRMQLNLNASMSNSCRGAPSGAVALRVNTSQTYQTILGFGGAFTDSNGINILSLSPATQSNLLASLFHPVTGNSYNLGRVPIGGTDFSLRPYTLDDIAGDYTLSQFSLAPEDLQYKIPIIQQALRLAPNLLLDSAAWSAPPWMKSNGQINGFGFLLPQFYQTYADYILQFLAAYASNGINIWAVSTGNEPLDAYYPLSIINSMGWSPSTVANWVVNNLGPTLANSTYNNTQILAIDDQRIVLPSAVQQMFDVPGVEDYIAGIAVHWYDDSFVPPDVLDQTHNDFPNKFILMNEACAGSSIFDYPKVILGSWERAEQYALSMIQYFNNWSVGWMDWNFALDMVGGPNWIKNFVDALIIVNADNDEFYKQPMFYAVKHFSRFVERGSVRIGITNPPGDVISTTAFLTPQREVVVVVYNRNQTETPITINEPNAGTICVTLPPQSLTTITFGQ</sequence>
<dbReference type="InterPro" id="IPR001139">
    <property type="entry name" value="Glyco_hydro_30"/>
</dbReference>
<feature type="signal peptide" evidence="13">
    <location>
        <begin position="1"/>
        <end position="21"/>
    </location>
</feature>
<evidence type="ECO:0000259" key="15">
    <source>
        <dbReference type="Pfam" id="PF17189"/>
    </source>
</evidence>
<evidence type="ECO:0000259" key="14">
    <source>
        <dbReference type="Pfam" id="PF02055"/>
    </source>
</evidence>
<proteinExistence type="inferred from homology"/>
<reference evidence="17 18" key="1">
    <citation type="submission" date="2025-04" db="UniProtKB">
        <authorList>
            <consortium name="RefSeq"/>
        </authorList>
    </citation>
    <scope>IDENTIFICATION</scope>
    <source>
        <tissue evidence="17 18">Whole body</tissue>
    </source>
</reference>
<evidence type="ECO:0000313" key="17">
    <source>
        <dbReference type="RefSeq" id="XP_017875584.1"/>
    </source>
</evidence>
<dbReference type="KEGG" id="ccal:108622302"/>
<dbReference type="InterPro" id="IPR017853">
    <property type="entry name" value="GH"/>
</dbReference>
<feature type="domain" description="Glycosyl hydrolase family 30 TIM-barrel" evidence="14">
    <location>
        <begin position="106"/>
        <end position="451"/>
    </location>
</feature>
<comment type="pathway">
    <text evidence="3">Sphingolipid metabolism.</text>
</comment>
<evidence type="ECO:0000256" key="6">
    <source>
        <dbReference type="ARBA" id="ARBA00022729"/>
    </source>
</evidence>
<dbReference type="GO" id="GO:0016758">
    <property type="term" value="F:hexosyltransferase activity"/>
    <property type="evidence" value="ECO:0007669"/>
    <property type="project" value="UniProtKB-ARBA"/>
</dbReference>
<dbReference type="GeneID" id="108622302"/>
<dbReference type="GO" id="GO:0004348">
    <property type="term" value="F:glucosylceramidase activity"/>
    <property type="evidence" value="ECO:0007669"/>
    <property type="project" value="UniProtKB-EC"/>
</dbReference>
<dbReference type="GO" id="GO:0005102">
    <property type="term" value="F:signaling receptor binding"/>
    <property type="evidence" value="ECO:0007669"/>
    <property type="project" value="UniProtKB-ARBA"/>
</dbReference>
<comment type="catalytic activity">
    <reaction evidence="11">
        <text>an N-acyl-1-beta-D-glucosyl-15-methylhexadecasphing-4-enine + H2O = an N-acyl-15-methylhexadecasphing-4-enine + D-glucose</text>
        <dbReference type="Rhea" id="RHEA:34755"/>
        <dbReference type="ChEBI" id="CHEBI:4167"/>
        <dbReference type="ChEBI" id="CHEBI:15377"/>
        <dbReference type="ChEBI" id="CHEBI:70815"/>
        <dbReference type="ChEBI" id="CHEBI:70846"/>
    </reaction>
    <physiologicalReaction direction="left-to-right" evidence="11">
        <dbReference type="Rhea" id="RHEA:34756"/>
    </physiologicalReaction>
</comment>
<comment type="pathway">
    <text evidence="2">Lipid metabolism; sphingolipid metabolism.</text>
</comment>
<dbReference type="GO" id="GO:0005764">
    <property type="term" value="C:lysosome"/>
    <property type="evidence" value="ECO:0007669"/>
    <property type="project" value="UniProtKB-ARBA"/>
</dbReference>
<organism evidence="16 17">
    <name type="scientific">Ceratina calcarata</name>
    <dbReference type="NCBI Taxonomy" id="156304"/>
    <lineage>
        <taxon>Eukaryota</taxon>
        <taxon>Metazoa</taxon>
        <taxon>Ecdysozoa</taxon>
        <taxon>Arthropoda</taxon>
        <taxon>Hexapoda</taxon>
        <taxon>Insecta</taxon>
        <taxon>Pterygota</taxon>
        <taxon>Neoptera</taxon>
        <taxon>Endopterygota</taxon>
        <taxon>Hymenoptera</taxon>
        <taxon>Apocrita</taxon>
        <taxon>Aculeata</taxon>
        <taxon>Apoidea</taxon>
        <taxon>Anthophila</taxon>
        <taxon>Apidae</taxon>
        <taxon>Ceratina</taxon>
        <taxon>Zadontomerus</taxon>
    </lineage>
</organism>
<keyword evidence="6 13" id="KW-0732">Signal</keyword>
<dbReference type="AlphaFoldDB" id="A0AAJ7ISV3"/>
<protein>
    <recommendedName>
        <fullName evidence="5 12">Glucosylceramidase</fullName>
        <ecNumber evidence="5 12">3.2.1.45</ecNumber>
    </recommendedName>
</protein>
<dbReference type="GO" id="GO:0051246">
    <property type="term" value="P:regulation of protein metabolic process"/>
    <property type="evidence" value="ECO:0007669"/>
    <property type="project" value="UniProtKB-ARBA"/>
</dbReference>
<evidence type="ECO:0000256" key="10">
    <source>
        <dbReference type="ARBA" id="ARBA00050474"/>
    </source>
</evidence>
<dbReference type="SUPFAM" id="SSF51445">
    <property type="entry name" value="(Trans)glycosidases"/>
    <property type="match status" value="1"/>
</dbReference>
<comment type="catalytic activity">
    <reaction evidence="1">
        <text>a beta-D-glucosyl-(1&lt;-&gt;1')-N-acylsphing-4-enine + H2O = an N-acylsphing-4-enine + D-glucose</text>
        <dbReference type="Rhea" id="RHEA:13269"/>
        <dbReference type="ChEBI" id="CHEBI:4167"/>
        <dbReference type="ChEBI" id="CHEBI:15377"/>
        <dbReference type="ChEBI" id="CHEBI:22801"/>
        <dbReference type="ChEBI" id="CHEBI:52639"/>
        <dbReference type="EC" id="3.2.1.45"/>
    </reaction>
    <physiologicalReaction direction="left-to-right" evidence="1">
        <dbReference type="Rhea" id="RHEA:13270"/>
    </physiologicalReaction>
</comment>
<dbReference type="PANTHER" id="PTHR11069">
    <property type="entry name" value="GLUCOSYLCERAMIDASE"/>
    <property type="match status" value="1"/>
</dbReference>
<keyword evidence="16" id="KW-1185">Reference proteome</keyword>
<comment type="catalytic activity">
    <reaction evidence="10">
        <text>a beta-D-glucosylceramide + H2O = an N-acyl-sphingoid base + D-glucose</text>
        <dbReference type="Rhea" id="RHEA:81447"/>
        <dbReference type="ChEBI" id="CHEBI:4167"/>
        <dbReference type="ChEBI" id="CHEBI:15377"/>
        <dbReference type="ChEBI" id="CHEBI:83264"/>
        <dbReference type="ChEBI" id="CHEBI:83273"/>
    </reaction>
    <physiologicalReaction direction="left-to-right" evidence="10">
        <dbReference type="Rhea" id="RHEA:81448"/>
    </physiologicalReaction>
</comment>
<evidence type="ECO:0000256" key="5">
    <source>
        <dbReference type="ARBA" id="ARBA00012658"/>
    </source>
</evidence>
<dbReference type="PRINTS" id="PR00843">
    <property type="entry name" value="GLHYDRLASE30"/>
</dbReference>
<dbReference type="Gene3D" id="3.20.20.80">
    <property type="entry name" value="Glycosidases"/>
    <property type="match status" value="1"/>
</dbReference>
<dbReference type="GO" id="GO:0042391">
    <property type="term" value="P:regulation of membrane potential"/>
    <property type="evidence" value="ECO:0007669"/>
    <property type="project" value="UniProtKB-ARBA"/>
</dbReference>
<dbReference type="GO" id="GO:0007040">
    <property type="term" value="P:lysosome organization"/>
    <property type="evidence" value="ECO:0007669"/>
    <property type="project" value="UniProtKB-ARBA"/>
</dbReference>
<evidence type="ECO:0000256" key="11">
    <source>
        <dbReference type="ARBA" id="ARBA00051345"/>
    </source>
</evidence>
<keyword evidence="8 12" id="KW-0746">Sphingolipid metabolism</keyword>
<dbReference type="FunFam" id="3.20.20.80:FF:000030">
    <property type="entry name" value="Lysosomal acid glucosylceramidase"/>
    <property type="match status" value="1"/>
</dbReference>
<keyword evidence="7 12" id="KW-0378">Hydrolase</keyword>
<dbReference type="Pfam" id="PF02055">
    <property type="entry name" value="Glyco_hydro_30"/>
    <property type="match status" value="1"/>
</dbReference>
<dbReference type="GO" id="GO:0006066">
    <property type="term" value="P:alcohol metabolic process"/>
    <property type="evidence" value="ECO:0007669"/>
    <property type="project" value="UniProtKB-ARBA"/>
</dbReference>
<dbReference type="InterPro" id="IPR033452">
    <property type="entry name" value="GH30_C"/>
</dbReference>
<keyword evidence="9 12" id="KW-0443">Lipid metabolism</keyword>
<comment type="similarity">
    <text evidence="4 12">Belongs to the glycosyl hydrolase 30 family.</text>
</comment>
<gene>
    <name evidence="17 18" type="primary">LOC108622302</name>
</gene>
<evidence type="ECO:0000256" key="9">
    <source>
        <dbReference type="ARBA" id="ARBA00023098"/>
    </source>
</evidence>
<feature type="domain" description="Glycosyl hydrolase family 30 beta sandwich" evidence="15">
    <location>
        <begin position="454"/>
        <end position="516"/>
    </location>
</feature>
<dbReference type="RefSeq" id="XP_017875585.1">
    <property type="nucleotide sequence ID" value="XM_018020096.2"/>
</dbReference>
<evidence type="ECO:0000256" key="3">
    <source>
        <dbReference type="ARBA" id="ARBA00004991"/>
    </source>
</evidence>
<keyword evidence="12" id="KW-0326">Glycosidase</keyword>
<evidence type="ECO:0000256" key="7">
    <source>
        <dbReference type="ARBA" id="ARBA00022801"/>
    </source>
</evidence>